<keyword evidence="10" id="KW-1185">Reference proteome</keyword>
<dbReference type="SUPFAM" id="SSF142823">
    <property type="entry name" value="ComB-like"/>
    <property type="match status" value="1"/>
</dbReference>
<organism evidence="9 10">
    <name type="scientific">Paenibacillus septentrionalis</name>
    <dbReference type="NCBI Taxonomy" id="429342"/>
    <lineage>
        <taxon>Bacteria</taxon>
        <taxon>Bacillati</taxon>
        <taxon>Bacillota</taxon>
        <taxon>Bacilli</taxon>
        <taxon>Bacillales</taxon>
        <taxon>Paenibacillaceae</taxon>
        <taxon>Paenibacillus</taxon>
    </lineage>
</organism>
<name>A0ABW1V2E3_9BACL</name>
<proteinExistence type="inferred from homology"/>
<evidence type="ECO:0000256" key="5">
    <source>
        <dbReference type="ARBA" id="ARBA00022801"/>
    </source>
</evidence>
<dbReference type="HAMAP" id="MF_00490">
    <property type="entry name" value="ComB"/>
    <property type="match status" value="1"/>
</dbReference>
<evidence type="ECO:0000256" key="8">
    <source>
        <dbReference type="HAMAP-Rule" id="MF_00490"/>
    </source>
</evidence>
<comment type="cofactor">
    <cofactor evidence="1 8">
        <name>Mg(2+)</name>
        <dbReference type="ChEBI" id="CHEBI:18420"/>
    </cofactor>
</comment>
<sequence length="240" mass="26122">MRIQVISNASDAHQAQFIGKTAIVIDVIRTSTTIIAALDAGAACIIPAETVMEAKAIAKEGDLLGGERFCKRISGFDLGNSPLEYSEATVKHKRIILTTTHGTRAIQRSRKASKLFIAGLTNATACIQAALHTKRDLVIVCAGSHDQFTIEDGFCAGLMIARLKEMLGVEFTMNDFGYAMLSLYEHMKQQLPEIMKVGLSGKRLQAIQMYDDISECAKIDQSTIVPHYVNGALVPFASMQ</sequence>
<keyword evidence="6 8" id="KW-0460">Magnesium</keyword>
<comment type="catalytic activity">
    <reaction evidence="7 8">
        <text>(2R)-O-phospho-3-sulfolactate + H2O = (2R)-3-sulfolactate + phosphate</text>
        <dbReference type="Rhea" id="RHEA:23416"/>
        <dbReference type="ChEBI" id="CHEBI:15377"/>
        <dbReference type="ChEBI" id="CHEBI:15597"/>
        <dbReference type="ChEBI" id="CHEBI:43474"/>
        <dbReference type="ChEBI" id="CHEBI:58738"/>
        <dbReference type="EC" id="3.1.3.71"/>
    </reaction>
</comment>
<dbReference type="EC" id="3.1.3.71" evidence="3 8"/>
<protein>
    <recommendedName>
        <fullName evidence="4 8">Probable 2-phosphosulfolactate phosphatase</fullName>
        <ecNumber evidence="3 8">3.1.3.71</ecNumber>
    </recommendedName>
</protein>
<evidence type="ECO:0000256" key="1">
    <source>
        <dbReference type="ARBA" id="ARBA00001946"/>
    </source>
</evidence>
<dbReference type="Pfam" id="PF04029">
    <property type="entry name" value="2-ph_phosp"/>
    <property type="match status" value="1"/>
</dbReference>
<dbReference type="RefSeq" id="WP_379232708.1">
    <property type="nucleotide sequence ID" value="NZ_JBHSTE010000002.1"/>
</dbReference>
<dbReference type="Proteomes" id="UP001596233">
    <property type="component" value="Unassembled WGS sequence"/>
</dbReference>
<evidence type="ECO:0000256" key="2">
    <source>
        <dbReference type="ARBA" id="ARBA00009997"/>
    </source>
</evidence>
<keyword evidence="5 8" id="KW-0378">Hydrolase</keyword>
<evidence type="ECO:0000313" key="9">
    <source>
        <dbReference type="EMBL" id="MFC6332391.1"/>
    </source>
</evidence>
<gene>
    <name evidence="8" type="primary">comB</name>
    <name evidence="9" type="ORF">ACFP56_07115</name>
</gene>
<dbReference type="InterPro" id="IPR005238">
    <property type="entry name" value="ComB-like"/>
</dbReference>
<evidence type="ECO:0000256" key="7">
    <source>
        <dbReference type="ARBA" id="ARBA00033711"/>
    </source>
</evidence>
<evidence type="ECO:0000256" key="3">
    <source>
        <dbReference type="ARBA" id="ARBA00012953"/>
    </source>
</evidence>
<accession>A0ABW1V2E3</accession>
<dbReference type="EMBL" id="JBHSTE010000002">
    <property type="protein sequence ID" value="MFC6332391.1"/>
    <property type="molecule type" value="Genomic_DNA"/>
</dbReference>
<evidence type="ECO:0000313" key="10">
    <source>
        <dbReference type="Proteomes" id="UP001596233"/>
    </source>
</evidence>
<evidence type="ECO:0000256" key="4">
    <source>
        <dbReference type="ARBA" id="ARBA00021948"/>
    </source>
</evidence>
<reference evidence="10" key="1">
    <citation type="journal article" date="2019" name="Int. J. Syst. Evol. Microbiol.">
        <title>The Global Catalogue of Microorganisms (GCM) 10K type strain sequencing project: providing services to taxonomists for standard genome sequencing and annotation.</title>
        <authorList>
            <consortium name="The Broad Institute Genomics Platform"/>
            <consortium name="The Broad Institute Genome Sequencing Center for Infectious Disease"/>
            <person name="Wu L."/>
            <person name="Ma J."/>
        </authorList>
    </citation>
    <scope>NUCLEOTIDE SEQUENCE [LARGE SCALE GENOMIC DNA]</scope>
    <source>
        <strain evidence="10">PCU 280</strain>
    </source>
</reference>
<dbReference type="PANTHER" id="PTHR37311">
    <property type="entry name" value="2-PHOSPHOSULFOLACTATE PHOSPHATASE-RELATED"/>
    <property type="match status" value="1"/>
</dbReference>
<comment type="similarity">
    <text evidence="2 8">Belongs to the ComB family.</text>
</comment>
<dbReference type="InterPro" id="IPR036702">
    <property type="entry name" value="ComB-like_sf"/>
</dbReference>
<dbReference type="Gene3D" id="3.90.1560.10">
    <property type="entry name" value="ComB-like"/>
    <property type="match status" value="1"/>
</dbReference>
<dbReference type="PANTHER" id="PTHR37311:SF1">
    <property type="entry name" value="2-PHOSPHOSULFOLACTATE PHOSPHATASE-RELATED"/>
    <property type="match status" value="1"/>
</dbReference>
<comment type="caution">
    <text evidence="9">The sequence shown here is derived from an EMBL/GenBank/DDBJ whole genome shotgun (WGS) entry which is preliminary data.</text>
</comment>
<evidence type="ECO:0000256" key="6">
    <source>
        <dbReference type="ARBA" id="ARBA00022842"/>
    </source>
</evidence>